<evidence type="ECO:0000313" key="2">
    <source>
        <dbReference type="EMBL" id="KAI9555256.1"/>
    </source>
</evidence>
<gene>
    <name evidence="2" type="ORF">GHT06_017771</name>
</gene>
<dbReference type="EMBL" id="WJBH02000007">
    <property type="protein sequence ID" value="KAI9555256.1"/>
    <property type="molecule type" value="Genomic_DNA"/>
</dbReference>
<protein>
    <submittedName>
        <fullName evidence="2">Uncharacterized protein</fullName>
    </submittedName>
</protein>
<comment type="caution">
    <text evidence="2">The sequence shown here is derived from an EMBL/GenBank/DDBJ whole genome shotgun (WGS) entry which is preliminary data.</text>
</comment>
<dbReference type="AlphaFoldDB" id="A0AAD5PPJ7"/>
<keyword evidence="1" id="KW-1133">Transmembrane helix</keyword>
<proteinExistence type="predicted"/>
<evidence type="ECO:0000313" key="3">
    <source>
        <dbReference type="Proteomes" id="UP000820818"/>
    </source>
</evidence>
<accession>A0AAD5PPJ7</accession>
<keyword evidence="1" id="KW-0472">Membrane</keyword>
<keyword evidence="1" id="KW-0812">Transmembrane</keyword>
<sequence length="178" mass="20938">MLARKRQDTVSNLLLTRHIDDVELRPISFVDNEERNIAPRYERICPHTSRSRRSNNLWASCKFCIRGLVQYLLVSMQHFIHSLFLFFFRLFVSVFPLPPFVDDGLPSDVDLAAYPYVSYPPTDCGQESSVTQQTWDTVEQPKKKRKKEGIMYNIWLMYLLMAKVRSNFYEYVANVEAT</sequence>
<keyword evidence="3" id="KW-1185">Reference proteome</keyword>
<name>A0AAD5PPJ7_9CRUS</name>
<feature type="transmembrane region" description="Helical" evidence="1">
    <location>
        <begin position="79"/>
        <end position="97"/>
    </location>
</feature>
<organism evidence="2 3">
    <name type="scientific">Daphnia sinensis</name>
    <dbReference type="NCBI Taxonomy" id="1820382"/>
    <lineage>
        <taxon>Eukaryota</taxon>
        <taxon>Metazoa</taxon>
        <taxon>Ecdysozoa</taxon>
        <taxon>Arthropoda</taxon>
        <taxon>Crustacea</taxon>
        <taxon>Branchiopoda</taxon>
        <taxon>Diplostraca</taxon>
        <taxon>Cladocera</taxon>
        <taxon>Anomopoda</taxon>
        <taxon>Daphniidae</taxon>
        <taxon>Daphnia</taxon>
        <taxon>Daphnia similis group</taxon>
    </lineage>
</organism>
<evidence type="ECO:0000256" key="1">
    <source>
        <dbReference type="SAM" id="Phobius"/>
    </source>
</evidence>
<reference evidence="2 3" key="1">
    <citation type="submission" date="2022-05" db="EMBL/GenBank/DDBJ databases">
        <title>A multi-omics perspective on studying reproductive biology in Daphnia sinensis.</title>
        <authorList>
            <person name="Jia J."/>
        </authorList>
    </citation>
    <scope>NUCLEOTIDE SEQUENCE [LARGE SCALE GENOMIC DNA]</scope>
    <source>
        <strain evidence="2 3">WSL</strain>
    </source>
</reference>
<dbReference type="Proteomes" id="UP000820818">
    <property type="component" value="Linkage Group LG7"/>
</dbReference>